<dbReference type="EMBL" id="CAJOBP010005059">
    <property type="protein sequence ID" value="CAF4459054.1"/>
    <property type="molecule type" value="Genomic_DNA"/>
</dbReference>
<dbReference type="PANTHER" id="PTHR15751:SF12">
    <property type="entry name" value="TRAFFICKING KINESIN-BINDING PROTEIN MILT"/>
    <property type="match status" value="1"/>
</dbReference>
<reference evidence="6" key="1">
    <citation type="submission" date="2021-02" db="EMBL/GenBank/DDBJ databases">
        <authorList>
            <person name="Nowell W R."/>
        </authorList>
    </citation>
    <scope>NUCLEOTIDE SEQUENCE</scope>
</reference>
<dbReference type="InterPro" id="IPR051946">
    <property type="entry name" value="Intracell_Traff-Reg"/>
</dbReference>
<evidence type="ECO:0000313" key="7">
    <source>
        <dbReference type="Proteomes" id="UP000663873"/>
    </source>
</evidence>
<comment type="caution">
    <text evidence="6">The sequence shown here is derived from an EMBL/GenBank/DDBJ whole genome shotgun (WGS) entry which is preliminary data.</text>
</comment>
<dbReference type="GO" id="GO:0017022">
    <property type="term" value="F:myosin binding"/>
    <property type="evidence" value="ECO:0007669"/>
    <property type="project" value="TreeGrafter"/>
</dbReference>
<keyword evidence="2 4" id="KW-0175">Coiled coil</keyword>
<organism evidence="6 7">
    <name type="scientific">Rotaria socialis</name>
    <dbReference type="NCBI Taxonomy" id="392032"/>
    <lineage>
        <taxon>Eukaryota</taxon>
        <taxon>Metazoa</taxon>
        <taxon>Spiralia</taxon>
        <taxon>Gnathifera</taxon>
        <taxon>Rotifera</taxon>
        <taxon>Eurotatoria</taxon>
        <taxon>Bdelloidea</taxon>
        <taxon>Philodinida</taxon>
        <taxon>Philodinidae</taxon>
        <taxon>Rotaria</taxon>
    </lineage>
</organism>
<evidence type="ECO:0000259" key="5">
    <source>
        <dbReference type="SMART" id="SM01424"/>
    </source>
</evidence>
<sequence>MSHATTPTKGPSTVDCEVLTDIHTQSDLAEVEIVSLVQELIPRYRLRADTDFACSNEDFIQTPRIDGSEFEPLTNTQIRALLDYYVLSKDRISQMTKTYHDISAVTRMLEDRENDLQMAVSVGYTLLESNDSLRNQVTTLEQDIEQTTELVKQLKHDLLLKERLIRFYYDMDLDASPTEPKQIECKHYEQKIRNLEYENRDLRAEVRGEMLELIG</sequence>
<dbReference type="GO" id="GO:0047496">
    <property type="term" value="P:vesicle transport along microtubule"/>
    <property type="evidence" value="ECO:0007669"/>
    <property type="project" value="TreeGrafter"/>
</dbReference>
<evidence type="ECO:0000313" key="6">
    <source>
        <dbReference type="EMBL" id="CAF4459054.1"/>
    </source>
</evidence>
<dbReference type="Proteomes" id="UP000663873">
    <property type="component" value="Unassembled WGS sequence"/>
</dbReference>
<dbReference type="GO" id="GO:0005739">
    <property type="term" value="C:mitochondrion"/>
    <property type="evidence" value="ECO:0007669"/>
    <property type="project" value="UniProtKB-SubCell"/>
</dbReference>
<gene>
    <name evidence="6" type="ORF">UJA718_LOCUS23365</name>
</gene>
<name>A0A820SJG3_9BILA</name>
<evidence type="ECO:0000256" key="2">
    <source>
        <dbReference type="ARBA" id="ARBA00023054"/>
    </source>
</evidence>
<dbReference type="GO" id="GO:0048311">
    <property type="term" value="P:mitochondrion distribution"/>
    <property type="evidence" value="ECO:0007669"/>
    <property type="project" value="TreeGrafter"/>
</dbReference>
<dbReference type="GO" id="GO:0006605">
    <property type="term" value="P:protein targeting"/>
    <property type="evidence" value="ECO:0007669"/>
    <property type="project" value="TreeGrafter"/>
</dbReference>
<evidence type="ECO:0000256" key="3">
    <source>
        <dbReference type="ARBA" id="ARBA00023128"/>
    </source>
</evidence>
<protein>
    <recommendedName>
        <fullName evidence="5">HAP1 N-terminal domain-containing protein</fullName>
    </recommendedName>
</protein>
<dbReference type="AlphaFoldDB" id="A0A820SJG3"/>
<dbReference type="GO" id="GO:0031410">
    <property type="term" value="C:cytoplasmic vesicle"/>
    <property type="evidence" value="ECO:0007669"/>
    <property type="project" value="TreeGrafter"/>
</dbReference>
<keyword evidence="3" id="KW-0496">Mitochondrion</keyword>
<proteinExistence type="predicted"/>
<feature type="coiled-coil region" evidence="4">
    <location>
        <begin position="130"/>
        <end position="157"/>
    </location>
</feature>
<accession>A0A820SJG3</accession>
<feature type="domain" description="HAP1 N-terminal" evidence="5">
    <location>
        <begin position="38"/>
        <end position="213"/>
    </location>
</feature>
<feature type="coiled-coil region" evidence="4">
    <location>
        <begin position="185"/>
        <end position="212"/>
    </location>
</feature>
<comment type="subcellular location">
    <subcellularLocation>
        <location evidence="1">Mitochondrion</location>
    </subcellularLocation>
</comment>
<keyword evidence="7" id="KW-1185">Reference proteome</keyword>
<dbReference type="InterPro" id="IPR006933">
    <property type="entry name" value="HAP1_N"/>
</dbReference>
<evidence type="ECO:0000256" key="1">
    <source>
        <dbReference type="ARBA" id="ARBA00004173"/>
    </source>
</evidence>
<dbReference type="SMART" id="SM01424">
    <property type="entry name" value="HAP1_N"/>
    <property type="match status" value="1"/>
</dbReference>
<dbReference type="PANTHER" id="PTHR15751">
    <property type="entry name" value="TRAFFICKING KINESIN-BINDING PROTEIN"/>
    <property type="match status" value="1"/>
</dbReference>
<dbReference type="Pfam" id="PF04849">
    <property type="entry name" value="HAP1_N"/>
    <property type="match status" value="1"/>
</dbReference>
<evidence type="ECO:0000256" key="4">
    <source>
        <dbReference type="SAM" id="Coils"/>
    </source>
</evidence>